<sequence length="320" mass="37838">MKYEQILFKTLLILTILMAECYTSQTVTVRGIARDSLNNLIAISVNDTVRKFRDKAFENKDWKGYDELANNKNFFTIPDSTGNYVITAKVTDTLYFSKRKYSTQKYKVADIIKNNIQVYLKRAPCIPDKECDQKVPSKLYIFAGKKINVTSVDRSQYCGESMDSEYKAEYKIEQEFSEHYPSSTIVFTAYDHNSMYEFDFRNYDNILVFVGEYCGDLIHMKYQFFPLYKTADGRWASPIKLKAEQIYQLDQYTPSKIDFDQSVNFDLPYDLSEEQIAQLRKYKFPEKYYNIKDNKAIPIMGRYAEDLVKIWKEMYERNKE</sequence>
<proteinExistence type="predicted"/>
<dbReference type="EMBL" id="JACHKS010000001">
    <property type="protein sequence ID" value="MBB6330496.1"/>
    <property type="molecule type" value="Genomic_DNA"/>
</dbReference>
<dbReference type="RefSeq" id="WP_184554326.1">
    <property type="nucleotide sequence ID" value="NZ_JACHKS010000001.1"/>
</dbReference>
<evidence type="ECO:0000313" key="1">
    <source>
        <dbReference type="EMBL" id="MBB6330496.1"/>
    </source>
</evidence>
<gene>
    <name evidence="1" type="ORF">HNP24_001446</name>
</gene>
<keyword evidence="2" id="KW-1185">Reference proteome</keyword>
<reference evidence="1 2" key="1">
    <citation type="submission" date="2020-08" db="EMBL/GenBank/DDBJ databases">
        <title>Functional genomics of gut bacteria from endangered species of beetles.</title>
        <authorList>
            <person name="Carlos-Shanley C."/>
        </authorList>
    </citation>
    <scope>NUCLEOTIDE SEQUENCE [LARGE SCALE GENOMIC DNA]</scope>
    <source>
        <strain evidence="1 2">S00068</strain>
    </source>
</reference>
<dbReference type="Proteomes" id="UP000587367">
    <property type="component" value="Unassembled WGS sequence"/>
</dbReference>
<protein>
    <recommendedName>
        <fullName evidence="3">YARHG domain-containing protein</fullName>
    </recommendedName>
</protein>
<organism evidence="1 2">
    <name type="scientific">Chryseobacterium sediminis</name>
    <dbReference type="NCBI Taxonomy" id="1679494"/>
    <lineage>
        <taxon>Bacteria</taxon>
        <taxon>Pseudomonadati</taxon>
        <taxon>Bacteroidota</taxon>
        <taxon>Flavobacteriia</taxon>
        <taxon>Flavobacteriales</taxon>
        <taxon>Weeksellaceae</taxon>
        <taxon>Chryseobacterium group</taxon>
        <taxon>Chryseobacterium</taxon>
    </lineage>
</organism>
<name>A0ABR6PYF8_9FLAO</name>
<evidence type="ECO:0000313" key="2">
    <source>
        <dbReference type="Proteomes" id="UP000587367"/>
    </source>
</evidence>
<evidence type="ECO:0008006" key="3">
    <source>
        <dbReference type="Google" id="ProtNLM"/>
    </source>
</evidence>
<comment type="caution">
    <text evidence="1">The sequence shown here is derived from an EMBL/GenBank/DDBJ whole genome shotgun (WGS) entry which is preliminary data.</text>
</comment>
<accession>A0ABR6PYF8</accession>